<gene>
    <name evidence="11" type="ORF">F8A88_11155</name>
</gene>
<dbReference type="RefSeq" id="WP_151151233.1">
    <property type="nucleotide sequence ID" value="NZ_WAIE01000004.1"/>
</dbReference>
<evidence type="ECO:0000313" key="12">
    <source>
        <dbReference type="Proteomes" id="UP000438699"/>
    </source>
</evidence>
<accession>A0A6N6N1T3</accession>
<dbReference type="Gene3D" id="3.30.70.100">
    <property type="match status" value="1"/>
</dbReference>
<evidence type="ECO:0000256" key="5">
    <source>
        <dbReference type="ARBA" id="ARBA00022989"/>
    </source>
</evidence>
<feature type="transmembrane region" description="Helical" evidence="7">
    <location>
        <begin position="289"/>
        <end position="310"/>
    </location>
</feature>
<comment type="caution">
    <text evidence="11">The sequence shown here is derived from an EMBL/GenBank/DDBJ whole genome shotgun (WGS) entry which is preliminary data.</text>
</comment>
<dbReference type="PANTHER" id="PTHR30460">
    <property type="entry name" value="MODERATE CONDUCTANCE MECHANOSENSITIVE CHANNEL YBIO"/>
    <property type="match status" value="1"/>
</dbReference>
<dbReference type="InterPro" id="IPR011014">
    <property type="entry name" value="MscS_channel_TM-2"/>
</dbReference>
<keyword evidence="8" id="KW-0732">Signal</keyword>
<dbReference type="Pfam" id="PF00924">
    <property type="entry name" value="MS_channel_2nd"/>
    <property type="match status" value="1"/>
</dbReference>
<dbReference type="EMBL" id="WAIE01000004">
    <property type="protein sequence ID" value="KAB1441490.1"/>
    <property type="molecule type" value="Genomic_DNA"/>
</dbReference>
<dbReference type="Pfam" id="PF21088">
    <property type="entry name" value="MS_channel_1st"/>
    <property type="match status" value="1"/>
</dbReference>
<keyword evidence="5 7" id="KW-1133">Transmembrane helix</keyword>
<feature type="transmembrane region" description="Helical" evidence="7">
    <location>
        <begin position="186"/>
        <end position="207"/>
    </location>
</feature>
<dbReference type="GO" id="GO:0008381">
    <property type="term" value="F:mechanosensitive monoatomic ion channel activity"/>
    <property type="evidence" value="ECO:0007669"/>
    <property type="project" value="InterPro"/>
</dbReference>
<protein>
    <submittedName>
        <fullName evidence="11">Mechanosensitive ion channel family protein</fullName>
    </submittedName>
</protein>
<dbReference type="InterPro" id="IPR045276">
    <property type="entry name" value="YbiO_bact"/>
</dbReference>
<proteinExistence type="inferred from homology"/>
<feature type="transmembrane region" description="Helical" evidence="7">
    <location>
        <begin position="524"/>
        <end position="542"/>
    </location>
</feature>
<dbReference type="SUPFAM" id="SSF50182">
    <property type="entry name" value="Sm-like ribonucleoproteins"/>
    <property type="match status" value="1"/>
</dbReference>
<dbReference type="Proteomes" id="UP000438699">
    <property type="component" value="Unassembled WGS sequence"/>
</dbReference>
<keyword evidence="6 7" id="KW-0472">Membrane</keyword>
<keyword evidence="4 7" id="KW-0812">Transmembrane</keyword>
<feature type="transmembrane region" description="Helical" evidence="7">
    <location>
        <begin position="469"/>
        <end position="490"/>
    </location>
</feature>
<feature type="domain" description="Mechanosensitive ion channel MscS" evidence="9">
    <location>
        <begin position="565"/>
        <end position="630"/>
    </location>
</feature>
<feature type="domain" description="Mechanosensitive ion channel transmembrane helices 2/3" evidence="10">
    <location>
        <begin position="528"/>
        <end position="564"/>
    </location>
</feature>
<evidence type="ECO:0000313" key="11">
    <source>
        <dbReference type="EMBL" id="KAB1441490.1"/>
    </source>
</evidence>
<dbReference type="InterPro" id="IPR023408">
    <property type="entry name" value="MscS_beta-dom_sf"/>
</dbReference>
<dbReference type="PANTHER" id="PTHR30460:SF0">
    <property type="entry name" value="MODERATE CONDUCTANCE MECHANOSENSITIVE CHANNEL YBIO"/>
    <property type="match status" value="1"/>
</dbReference>
<organism evidence="11 12">
    <name type="scientific">Pseudodesulfovibrio senegalensis</name>
    <dbReference type="NCBI Taxonomy" id="1721087"/>
    <lineage>
        <taxon>Bacteria</taxon>
        <taxon>Pseudomonadati</taxon>
        <taxon>Thermodesulfobacteriota</taxon>
        <taxon>Desulfovibrionia</taxon>
        <taxon>Desulfovibrionales</taxon>
        <taxon>Desulfovibrionaceae</taxon>
    </lineage>
</organism>
<feature type="transmembrane region" description="Helical" evidence="7">
    <location>
        <begin position="358"/>
        <end position="380"/>
    </location>
</feature>
<dbReference type="InterPro" id="IPR011066">
    <property type="entry name" value="MscS_channel_C_sf"/>
</dbReference>
<evidence type="ECO:0000259" key="9">
    <source>
        <dbReference type="Pfam" id="PF00924"/>
    </source>
</evidence>
<feature type="transmembrane region" description="Helical" evidence="7">
    <location>
        <begin position="137"/>
        <end position="156"/>
    </location>
</feature>
<evidence type="ECO:0000256" key="2">
    <source>
        <dbReference type="ARBA" id="ARBA00008017"/>
    </source>
</evidence>
<evidence type="ECO:0000256" key="3">
    <source>
        <dbReference type="ARBA" id="ARBA00022475"/>
    </source>
</evidence>
<dbReference type="GO" id="GO:0005886">
    <property type="term" value="C:plasma membrane"/>
    <property type="evidence" value="ECO:0007669"/>
    <property type="project" value="UniProtKB-SubCell"/>
</dbReference>
<keyword evidence="3" id="KW-1003">Cell membrane</keyword>
<dbReference type="AlphaFoldDB" id="A0A6N6N1T3"/>
<reference evidence="11 12" key="1">
    <citation type="journal article" date="2017" name="Int. J. Syst. Evol. Microbiol.">
        <title>Desulfovibrio senegalensis sp. nov., a mesophilic sulfate reducer isolated from marine sediment.</title>
        <authorList>
            <person name="Thioye A."/>
            <person name="Gam Z.B.A."/>
            <person name="Mbengue M."/>
            <person name="Cayol J.L."/>
            <person name="Joseph-Bartoli M."/>
            <person name="Toure-Kane C."/>
            <person name="Labat M."/>
        </authorList>
    </citation>
    <scope>NUCLEOTIDE SEQUENCE [LARGE SCALE GENOMIC DNA]</scope>
    <source>
        <strain evidence="11 12">DSM 101509</strain>
    </source>
</reference>
<feature type="signal peptide" evidence="8">
    <location>
        <begin position="1"/>
        <end position="23"/>
    </location>
</feature>
<comment type="subcellular location">
    <subcellularLocation>
        <location evidence="1">Cell membrane</location>
        <topology evidence="1">Multi-pass membrane protein</topology>
    </subcellularLocation>
</comment>
<dbReference type="SUPFAM" id="SSF82689">
    <property type="entry name" value="Mechanosensitive channel protein MscS (YggB), C-terminal domain"/>
    <property type="match status" value="1"/>
</dbReference>
<feature type="transmembrane region" description="Helical" evidence="7">
    <location>
        <begin position="259"/>
        <end position="283"/>
    </location>
</feature>
<feature type="transmembrane region" description="Helical" evidence="7">
    <location>
        <begin position="438"/>
        <end position="457"/>
    </location>
</feature>
<dbReference type="InterPro" id="IPR049142">
    <property type="entry name" value="MS_channel_1st"/>
</dbReference>
<dbReference type="OrthoDB" id="9784565at2"/>
<evidence type="ECO:0000256" key="6">
    <source>
        <dbReference type="ARBA" id="ARBA00023136"/>
    </source>
</evidence>
<feature type="transmembrane region" description="Helical" evidence="7">
    <location>
        <begin position="219"/>
        <end position="239"/>
    </location>
</feature>
<dbReference type="Gene3D" id="1.10.287.1260">
    <property type="match status" value="1"/>
</dbReference>
<feature type="transmembrane region" description="Helical" evidence="7">
    <location>
        <begin position="331"/>
        <end position="352"/>
    </location>
</feature>
<dbReference type="InterPro" id="IPR006685">
    <property type="entry name" value="MscS_channel_2nd"/>
</dbReference>
<dbReference type="InterPro" id="IPR010920">
    <property type="entry name" value="LSM_dom_sf"/>
</dbReference>
<name>A0A6N6N1T3_9BACT</name>
<keyword evidence="12" id="KW-1185">Reference proteome</keyword>
<dbReference type="SUPFAM" id="SSF82861">
    <property type="entry name" value="Mechanosensitive channel protein MscS (YggB), transmembrane region"/>
    <property type="match status" value="1"/>
</dbReference>
<evidence type="ECO:0000256" key="1">
    <source>
        <dbReference type="ARBA" id="ARBA00004651"/>
    </source>
</evidence>
<evidence type="ECO:0000256" key="7">
    <source>
        <dbReference type="SAM" id="Phobius"/>
    </source>
</evidence>
<dbReference type="Gene3D" id="2.30.30.60">
    <property type="match status" value="1"/>
</dbReference>
<evidence type="ECO:0000259" key="10">
    <source>
        <dbReference type="Pfam" id="PF21088"/>
    </source>
</evidence>
<feature type="chain" id="PRO_5027110609" evidence="8">
    <location>
        <begin position="24"/>
        <end position="764"/>
    </location>
</feature>
<evidence type="ECO:0000256" key="4">
    <source>
        <dbReference type="ARBA" id="ARBA00022692"/>
    </source>
</evidence>
<comment type="similarity">
    <text evidence="2">Belongs to the MscS (TC 1.A.23) family.</text>
</comment>
<evidence type="ECO:0000256" key="8">
    <source>
        <dbReference type="SAM" id="SignalP"/>
    </source>
</evidence>
<sequence>MRWKVAAATILLVAFALSGRVQAQSLPLPQQAKASQQSVVIPENATPDQVAGILGAMSDEQVRSVLLDYLQKDAAARQQAERKHGLGAALHHIQKKVLHIRDRFAYVFSGARLVPHILPRLFVGDETGAHPVSVRPMVVGLAVLTALWTLLLWGFGRLCRPLRQHMDATPAEAGLFYRMTRMFTRLGVELGIVVLAMLVLACVYVIFLHEPGRQRPMLMVWIVAVLLFEAVRLVARLLFAPSAPGLRLLPLRDETARTLSRYSCVIAAELGLGILVLGVVQLFDTTLALYLLATGLAGLLVSLTLVAMALANAHTGAEVLSRAFLPGTLRYRLAGSWHVFFSLYVLFFWAFWVVNLVAFGYTAMLSGLLTLLVVPAYLLLSWVVDRMVVYAGEIAGPALLEKDQPPSDPKRDFVVDEHGAPLETGCPVARLRRFLHKMFSVVLFSLFVLVMLEIWGINLPVARRVAEGALSVLVTLVLAYIFWTVARAAIEKKLRGQAEADEESEEGGHGGDRLATLLELLKRFTFAVLVVVVVLIVLSSLGVNTGPLLAGAGVFGIAIGFGSQTLVKDIISGVFFLMDDAFRVGDYIQLSHAKGTVEEISVRSMKLRHHLGMLYTVPYGSIREVRNMTRDWSVMKLEYLVPFDTDIQHVKKIVKRINKEIKAIPELAGGMLGDIKSQGVKAMEEYGMRMRIKFMTKPGHQFTIRKLVLAKLRRYFEEEGLQFAYRKVSVALPSDARDDRQFKEQVGAAVAQAVEEEEKGQDKH</sequence>